<reference evidence="1 2" key="1">
    <citation type="submission" date="2020-01" db="EMBL/GenBank/DDBJ databases">
        <authorList>
            <consortium name="DOE Joint Genome Institute"/>
            <person name="Haridas S."/>
            <person name="Albert R."/>
            <person name="Binder M."/>
            <person name="Bloem J."/>
            <person name="Labutti K."/>
            <person name="Salamov A."/>
            <person name="Andreopoulos B."/>
            <person name="Baker S.E."/>
            <person name="Barry K."/>
            <person name="Bills G."/>
            <person name="Bluhm B.H."/>
            <person name="Cannon C."/>
            <person name="Castanera R."/>
            <person name="Culley D.E."/>
            <person name="Daum C."/>
            <person name="Ezra D."/>
            <person name="Gonzalez J.B."/>
            <person name="Henrissat B."/>
            <person name="Kuo A."/>
            <person name="Liang C."/>
            <person name="Lipzen A."/>
            <person name="Lutzoni F."/>
            <person name="Magnuson J."/>
            <person name="Mondo S."/>
            <person name="Nolan M."/>
            <person name="Ohm R."/>
            <person name="Pangilinan J."/>
            <person name="Park H.-J.H."/>
            <person name="Ramirez L."/>
            <person name="Alfaro M."/>
            <person name="Sun H."/>
            <person name="Tritt A."/>
            <person name="Yoshinaga Y."/>
            <person name="Zwiers L.-H.L."/>
            <person name="Turgeon B.G."/>
            <person name="Goodwin S.B."/>
            <person name="Spatafora J.W."/>
            <person name="Crous P.W."/>
            <person name="Grigoriev I.V."/>
        </authorList>
    </citation>
    <scope>NUCLEOTIDE SEQUENCE [LARGE SCALE GENOMIC DNA]</scope>
    <source>
        <strain evidence="1 2">CBS 611.86</strain>
    </source>
</reference>
<accession>A0A7C8IFP6</accession>
<evidence type="ECO:0000313" key="1">
    <source>
        <dbReference type="EMBL" id="KAF2875692.1"/>
    </source>
</evidence>
<dbReference type="OrthoDB" id="10666353at2759"/>
<organism evidence="1 2">
    <name type="scientific">Massariosphaeria phaeospora</name>
    <dbReference type="NCBI Taxonomy" id="100035"/>
    <lineage>
        <taxon>Eukaryota</taxon>
        <taxon>Fungi</taxon>
        <taxon>Dikarya</taxon>
        <taxon>Ascomycota</taxon>
        <taxon>Pezizomycotina</taxon>
        <taxon>Dothideomycetes</taxon>
        <taxon>Pleosporomycetidae</taxon>
        <taxon>Pleosporales</taxon>
        <taxon>Pleosporales incertae sedis</taxon>
        <taxon>Massariosphaeria</taxon>
    </lineage>
</organism>
<dbReference type="AlphaFoldDB" id="A0A7C8IFP6"/>
<keyword evidence="2" id="KW-1185">Reference proteome</keyword>
<comment type="caution">
    <text evidence="1">The sequence shown here is derived from an EMBL/GenBank/DDBJ whole genome shotgun (WGS) entry which is preliminary data.</text>
</comment>
<sequence length="152" mass="17307">MKIAILEPDLKARVPLTVHNTASLIAAHVPPLAHGRVDRVEFARELVIIFWIVNEIKLQPEHLVTSPHFGEVILSLPPKPLRCQITRLQMHPCTIVPHGVLGPIEKFNRKIRDDTWQWLKDVAFTFPKLHTIKVFFEADANGVLSFGSDWDV</sequence>
<evidence type="ECO:0000313" key="2">
    <source>
        <dbReference type="Proteomes" id="UP000481861"/>
    </source>
</evidence>
<protein>
    <submittedName>
        <fullName evidence="1">Uncharacterized protein</fullName>
    </submittedName>
</protein>
<name>A0A7C8IFP6_9PLEO</name>
<dbReference type="Proteomes" id="UP000481861">
    <property type="component" value="Unassembled WGS sequence"/>
</dbReference>
<gene>
    <name evidence="1" type="ORF">BDV95DRAFT_603100</name>
</gene>
<dbReference type="EMBL" id="JAADJZ010000004">
    <property type="protein sequence ID" value="KAF2875692.1"/>
    <property type="molecule type" value="Genomic_DNA"/>
</dbReference>
<proteinExistence type="predicted"/>